<dbReference type="Proteomes" id="UP001220022">
    <property type="component" value="Unassembled WGS sequence"/>
</dbReference>
<evidence type="ECO:0000256" key="1">
    <source>
        <dbReference type="ARBA" id="ARBA00022729"/>
    </source>
</evidence>
<dbReference type="Pfam" id="PF02230">
    <property type="entry name" value="Abhydrolase_2"/>
    <property type="match status" value="1"/>
</dbReference>
<proteinExistence type="predicted"/>
<evidence type="ECO:0000259" key="2">
    <source>
        <dbReference type="Pfam" id="PF02230"/>
    </source>
</evidence>
<reference evidence="3 4" key="1">
    <citation type="submission" date="2023-03" db="EMBL/GenBank/DDBJ databases">
        <title>Draft genome sequence of type strain Streptomyces ferralitis JCM 14344.</title>
        <authorList>
            <person name="Klaysubun C."/>
            <person name="Duangmal K."/>
        </authorList>
    </citation>
    <scope>NUCLEOTIDE SEQUENCE [LARGE SCALE GENOMIC DNA]</scope>
    <source>
        <strain evidence="3 4">JCM 14344</strain>
    </source>
</reference>
<comment type="caution">
    <text evidence="3">The sequence shown here is derived from an EMBL/GenBank/DDBJ whole genome shotgun (WGS) entry which is preliminary data.</text>
</comment>
<dbReference type="InterPro" id="IPR029058">
    <property type="entry name" value="AB_hydrolase_fold"/>
</dbReference>
<dbReference type="Gene3D" id="3.40.50.1820">
    <property type="entry name" value="alpha/beta hydrolase"/>
    <property type="match status" value="1"/>
</dbReference>
<dbReference type="PANTHER" id="PTHR43037:SF1">
    <property type="entry name" value="BLL1128 PROTEIN"/>
    <property type="match status" value="1"/>
</dbReference>
<accession>A0ABT5ZC88</accession>
<keyword evidence="4" id="KW-1185">Reference proteome</keyword>
<evidence type="ECO:0000313" key="3">
    <source>
        <dbReference type="EMBL" id="MDF2261462.1"/>
    </source>
</evidence>
<feature type="domain" description="Phospholipase/carboxylesterase/thioesterase" evidence="2">
    <location>
        <begin position="30"/>
        <end position="185"/>
    </location>
</feature>
<dbReference type="InterPro" id="IPR003140">
    <property type="entry name" value="PLipase/COase/thioEstase"/>
</dbReference>
<dbReference type="PANTHER" id="PTHR43037">
    <property type="entry name" value="UNNAMED PRODUCT-RELATED"/>
    <property type="match status" value="1"/>
</dbReference>
<protein>
    <submittedName>
        <fullName evidence="3">PHB depolymerase family esterase</fullName>
    </submittedName>
</protein>
<evidence type="ECO:0000313" key="4">
    <source>
        <dbReference type="Proteomes" id="UP001220022"/>
    </source>
</evidence>
<dbReference type="RefSeq" id="WP_275823115.1">
    <property type="nucleotide sequence ID" value="NZ_BAAANM010000051.1"/>
</dbReference>
<dbReference type="InterPro" id="IPR050955">
    <property type="entry name" value="Plant_Biomass_Hydrol_Est"/>
</dbReference>
<dbReference type="EMBL" id="JARHTQ010000060">
    <property type="protein sequence ID" value="MDF2261462.1"/>
    <property type="molecule type" value="Genomic_DNA"/>
</dbReference>
<dbReference type="SUPFAM" id="SSF53474">
    <property type="entry name" value="alpha/beta-Hydrolases"/>
    <property type="match status" value="1"/>
</dbReference>
<name>A0ABT5ZC88_9ACTN</name>
<sequence length="315" mass="33806">MTAPDVPATTQTLQVQGKTRTLTVVGRTGRQPRPVVLLLHGSNQTAAKLRAFTAHAFDRLAADGAAVLAYLDGYKQHWNDARISNQFAARTEDYDDVAFVRDAIDHLVLRHGGDPSRVYVVGFSNGGQMAIRLVHEIPDLLAGAAVISATQPAEENFAPTNPVHHPLPIMLVHGTKDPLVPYNGGMASMWGFRPRGLGLSAPQTARYYAQRNRISAEPVTEQVENTAGGGAGRTKTSVTALHYRQSGRQPVSLYTVNGGGHTIPGTKKAPFLMGRTDLAFDTAAAVAAFYALPAILNELDEVGELRSTSALRAEH</sequence>
<gene>
    <name evidence="3" type="ORF">P2L57_38840</name>
</gene>
<organism evidence="3 4">
    <name type="scientific">Streptantibioticus ferralitis</name>
    <dbReference type="NCBI Taxonomy" id="236510"/>
    <lineage>
        <taxon>Bacteria</taxon>
        <taxon>Bacillati</taxon>
        <taxon>Actinomycetota</taxon>
        <taxon>Actinomycetes</taxon>
        <taxon>Kitasatosporales</taxon>
        <taxon>Streptomycetaceae</taxon>
        <taxon>Streptantibioticus</taxon>
    </lineage>
</organism>
<keyword evidence="1" id="KW-0732">Signal</keyword>